<accession>A0A6V8NG22</accession>
<evidence type="ECO:0000256" key="3">
    <source>
        <dbReference type="ARBA" id="ARBA00023014"/>
    </source>
</evidence>
<dbReference type="EMBL" id="BLXZ01000010">
    <property type="protein sequence ID" value="GFO70563.1"/>
    <property type="molecule type" value="Genomic_DNA"/>
</dbReference>
<evidence type="ECO:0000313" key="6">
    <source>
        <dbReference type="Proteomes" id="UP000587586"/>
    </source>
</evidence>
<organism evidence="5 6">
    <name type="scientific">Geomonas limicola</name>
    <dbReference type="NCBI Taxonomy" id="2740186"/>
    <lineage>
        <taxon>Bacteria</taxon>
        <taxon>Pseudomonadati</taxon>
        <taxon>Thermodesulfobacteriota</taxon>
        <taxon>Desulfuromonadia</taxon>
        <taxon>Geobacterales</taxon>
        <taxon>Geobacteraceae</taxon>
        <taxon>Geomonas</taxon>
    </lineage>
</organism>
<reference evidence="6" key="1">
    <citation type="submission" date="2020-06" db="EMBL/GenBank/DDBJ databases">
        <title>Draft genomic sequecing of Geomonas sp. Red745.</title>
        <authorList>
            <person name="Itoh H."/>
            <person name="Xu Z.X."/>
            <person name="Ushijima N."/>
            <person name="Masuda Y."/>
            <person name="Shiratori Y."/>
            <person name="Senoo K."/>
        </authorList>
    </citation>
    <scope>NUCLEOTIDE SEQUENCE [LARGE SCALE GENOMIC DNA]</scope>
    <source>
        <strain evidence="6">Red745</strain>
    </source>
</reference>
<dbReference type="PANTHER" id="PTHR43122">
    <property type="entry name" value="FERREDOXIN SUBUNIT OF PYRUVATE:FLAVODOXIN OXIDOREDUCTASE-RELATED"/>
    <property type="match status" value="1"/>
</dbReference>
<comment type="caution">
    <text evidence="5">The sequence shown here is derived from an EMBL/GenBank/DDBJ whole genome shotgun (WGS) entry which is preliminary data.</text>
</comment>
<keyword evidence="6" id="KW-1185">Reference proteome</keyword>
<feature type="domain" description="4Fe-4S ferredoxin-type" evidence="4">
    <location>
        <begin position="2"/>
        <end position="31"/>
    </location>
</feature>
<dbReference type="RefSeq" id="WP_183363187.1">
    <property type="nucleotide sequence ID" value="NZ_BLXZ01000010.1"/>
</dbReference>
<dbReference type="Proteomes" id="UP000587586">
    <property type="component" value="Unassembled WGS sequence"/>
</dbReference>
<keyword evidence="2" id="KW-0408">Iron</keyword>
<dbReference type="PROSITE" id="PS00198">
    <property type="entry name" value="4FE4S_FER_1"/>
    <property type="match status" value="1"/>
</dbReference>
<dbReference type="AlphaFoldDB" id="A0A6V8NG22"/>
<evidence type="ECO:0000259" key="4">
    <source>
        <dbReference type="PROSITE" id="PS51379"/>
    </source>
</evidence>
<dbReference type="Gene3D" id="3.30.70.20">
    <property type="match status" value="1"/>
</dbReference>
<dbReference type="Pfam" id="PF12838">
    <property type="entry name" value="Fer4_7"/>
    <property type="match status" value="1"/>
</dbReference>
<evidence type="ECO:0000256" key="1">
    <source>
        <dbReference type="ARBA" id="ARBA00022723"/>
    </source>
</evidence>
<gene>
    <name evidence="5" type="primary">vorD</name>
    <name evidence="5" type="ORF">GMLC_41420</name>
</gene>
<feature type="domain" description="4Fe-4S ferredoxin-type" evidence="4">
    <location>
        <begin position="39"/>
        <end position="67"/>
    </location>
</feature>
<keyword evidence="3" id="KW-0411">Iron-sulfur</keyword>
<proteinExistence type="predicted"/>
<dbReference type="InterPro" id="IPR017900">
    <property type="entry name" value="4Fe4S_Fe_S_CS"/>
</dbReference>
<dbReference type="PROSITE" id="PS51379">
    <property type="entry name" value="4FE4S_FER_2"/>
    <property type="match status" value="2"/>
</dbReference>
<dbReference type="PANTHER" id="PTHR43122:SF2">
    <property type="entry name" value="FERREDOXIN SUBUNIT OF PYRUVATE:FLAVODOXIN OXIDOREDUCTASE"/>
    <property type="match status" value="1"/>
</dbReference>
<evidence type="ECO:0000313" key="5">
    <source>
        <dbReference type="EMBL" id="GFO70563.1"/>
    </source>
</evidence>
<name>A0A6V8NG22_9BACT</name>
<dbReference type="GO" id="GO:0046872">
    <property type="term" value="F:metal ion binding"/>
    <property type="evidence" value="ECO:0007669"/>
    <property type="project" value="UniProtKB-KW"/>
</dbReference>
<sequence length="67" mass="7233">MGRIEIDEIRCKGCGICTVACPKQLIKLCDKANIQGYTPAEAVNQELCTGCALCAEICPDVAIKVFR</sequence>
<dbReference type="GO" id="GO:0051536">
    <property type="term" value="F:iron-sulfur cluster binding"/>
    <property type="evidence" value="ECO:0007669"/>
    <property type="project" value="UniProtKB-KW"/>
</dbReference>
<dbReference type="InterPro" id="IPR017896">
    <property type="entry name" value="4Fe4S_Fe-S-bd"/>
</dbReference>
<protein>
    <submittedName>
        <fullName evidence="5">2-oxoacid:acceptor oxidoreductase subunit delta</fullName>
    </submittedName>
</protein>
<dbReference type="SUPFAM" id="SSF54862">
    <property type="entry name" value="4Fe-4S ferredoxins"/>
    <property type="match status" value="1"/>
</dbReference>
<keyword evidence="1" id="KW-0479">Metal-binding</keyword>
<evidence type="ECO:0000256" key="2">
    <source>
        <dbReference type="ARBA" id="ARBA00023004"/>
    </source>
</evidence>